<feature type="compositionally biased region" description="Basic residues" evidence="1">
    <location>
        <begin position="82"/>
        <end position="92"/>
    </location>
</feature>
<evidence type="ECO:0000256" key="1">
    <source>
        <dbReference type="SAM" id="MobiDB-lite"/>
    </source>
</evidence>
<name>A0AA38MJ52_9CUCU</name>
<dbReference type="Proteomes" id="UP001168821">
    <property type="component" value="Unassembled WGS sequence"/>
</dbReference>
<protein>
    <submittedName>
        <fullName evidence="2">Uncharacterized protein</fullName>
    </submittedName>
</protein>
<proteinExistence type="predicted"/>
<keyword evidence="3" id="KW-1185">Reference proteome</keyword>
<dbReference type="EMBL" id="JALNTZ010000003">
    <property type="protein sequence ID" value="KAJ3659150.1"/>
    <property type="molecule type" value="Genomic_DNA"/>
</dbReference>
<evidence type="ECO:0000313" key="3">
    <source>
        <dbReference type="Proteomes" id="UP001168821"/>
    </source>
</evidence>
<dbReference type="AlphaFoldDB" id="A0AA38MJ52"/>
<feature type="compositionally biased region" description="Acidic residues" evidence="1">
    <location>
        <begin position="226"/>
        <end position="237"/>
    </location>
</feature>
<gene>
    <name evidence="2" type="ORF">Zmor_010855</name>
</gene>
<accession>A0AA38MJ52</accession>
<evidence type="ECO:0000313" key="2">
    <source>
        <dbReference type="EMBL" id="KAJ3659150.1"/>
    </source>
</evidence>
<comment type="caution">
    <text evidence="2">The sequence shown here is derived from an EMBL/GenBank/DDBJ whole genome shotgun (WGS) entry which is preliminary data.</text>
</comment>
<sequence>MVDAWTQTVPNSIQPFIILEDILQEKRDNKKEKQKLPCQSGNQSTSYRVFVRPIARKENASSTRLSLDEDYLSPKSIPASIQRKRDRPKRMKPGPLCYKQRIQNKANLKIPVVMSQMIGSPPLTNLETILERPSEHTLECNLRVDSVEEIELSSREIATQTNNNCEDVQITSEEVINNQEIVNCSLRNNVEDLFNSVPDNIRFQLEGITTVASTNRTKDKNKNEGSSEEEQTESEDEGQQKREYIKIQANTVHIHNHFYRSS</sequence>
<feature type="compositionally biased region" description="Basic and acidic residues" evidence="1">
    <location>
        <begin position="216"/>
        <end position="225"/>
    </location>
</feature>
<feature type="region of interest" description="Disordered" evidence="1">
    <location>
        <begin position="214"/>
        <end position="242"/>
    </location>
</feature>
<reference evidence="2" key="1">
    <citation type="journal article" date="2023" name="G3 (Bethesda)">
        <title>Whole genome assemblies of Zophobas morio and Tenebrio molitor.</title>
        <authorList>
            <person name="Kaur S."/>
            <person name="Stinson S.A."/>
            <person name="diCenzo G.C."/>
        </authorList>
    </citation>
    <scope>NUCLEOTIDE SEQUENCE</scope>
    <source>
        <strain evidence="2">QUZm001</strain>
    </source>
</reference>
<feature type="region of interest" description="Disordered" evidence="1">
    <location>
        <begin position="76"/>
        <end position="95"/>
    </location>
</feature>
<organism evidence="2 3">
    <name type="scientific">Zophobas morio</name>
    <dbReference type="NCBI Taxonomy" id="2755281"/>
    <lineage>
        <taxon>Eukaryota</taxon>
        <taxon>Metazoa</taxon>
        <taxon>Ecdysozoa</taxon>
        <taxon>Arthropoda</taxon>
        <taxon>Hexapoda</taxon>
        <taxon>Insecta</taxon>
        <taxon>Pterygota</taxon>
        <taxon>Neoptera</taxon>
        <taxon>Endopterygota</taxon>
        <taxon>Coleoptera</taxon>
        <taxon>Polyphaga</taxon>
        <taxon>Cucujiformia</taxon>
        <taxon>Tenebrionidae</taxon>
        <taxon>Zophobas</taxon>
    </lineage>
</organism>